<reference evidence="3 4" key="1">
    <citation type="submission" date="2017-05" db="EMBL/GenBank/DDBJ databases">
        <title>PacBio assembly of a Plasmodium knowlesi genome sequence with Hi-C correction and manual annotation of the SICAvar gene family.</title>
        <authorList>
            <person name="Lapp S.A."/>
            <person name="Geraldo J.A."/>
            <person name="Chien J.-T."/>
            <person name="Ay F."/>
            <person name="Pakala S.B."/>
            <person name="Batugedara G."/>
            <person name="Humphrey J.C."/>
            <person name="Debarry J.D."/>
            <person name="Le Roch K.G."/>
            <person name="Galinski M.R."/>
            <person name="Kissinger J.C."/>
        </authorList>
    </citation>
    <scope>NUCLEOTIDE SEQUENCE [LARGE SCALE GENOMIC DNA]</scope>
    <source>
        <strain evidence="4">Malayan Strain Pk1 (A+)</strain>
    </source>
</reference>
<name>A0A1Y3DRL7_PLAKN</name>
<feature type="region of interest" description="Disordered" evidence="2">
    <location>
        <begin position="37"/>
        <end position="60"/>
    </location>
</feature>
<dbReference type="EMBL" id="NETL01000024">
    <property type="protein sequence ID" value="OTN65848.1"/>
    <property type="molecule type" value="Genomic_DNA"/>
</dbReference>
<feature type="compositionally biased region" description="Basic and acidic residues" evidence="2">
    <location>
        <begin position="472"/>
        <end position="484"/>
    </location>
</feature>
<comment type="caution">
    <text evidence="3">The sequence shown here is derived from an EMBL/GenBank/DDBJ whole genome shotgun (WGS) entry which is preliminary data.</text>
</comment>
<evidence type="ECO:0000256" key="1">
    <source>
        <dbReference type="SAM" id="Coils"/>
    </source>
</evidence>
<dbReference type="eggNOG" id="ENOG502QWXN">
    <property type="taxonomic scope" value="Eukaryota"/>
</dbReference>
<dbReference type="OMA" id="QNQFVDA"/>
<feature type="coiled-coil region" evidence="1">
    <location>
        <begin position="598"/>
        <end position="667"/>
    </location>
</feature>
<dbReference type="VEuPathDB" id="PlasmoDB:PKNH_0806800"/>
<keyword evidence="1" id="KW-0175">Coiled coil</keyword>
<feature type="region of interest" description="Disordered" evidence="2">
    <location>
        <begin position="178"/>
        <end position="208"/>
    </location>
</feature>
<dbReference type="VEuPathDB" id="PlasmoDB:PKA1H_080011600"/>
<gene>
    <name evidence="3" type="ORF">PKNOH_S100034600</name>
</gene>
<proteinExistence type="predicted"/>
<evidence type="ECO:0000256" key="2">
    <source>
        <dbReference type="SAM" id="MobiDB-lite"/>
    </source>
</evidence>
<accession>A0A1Y3DRL7</accession>
<organism evidence="3 4">
    <name type="scientific">Plasmodium knowlesi</name>
    <dbReference type="NCBI Taxonomy" id="5850"/>
    <lineage>
        <taxon>Eukaryota</taxon>
        <taxon>Sar</taxon>
        <taxon>Alveolata</taxon>
        <taxon>Apicomplexa</taxon>
        <taxon>Aconoidasida</taxon>
        <taxon>Haemosporida</taxon>
        <taxon>Plasmodiidae</taxon>
        <taxon>Plasmodium</taxon>
        <taxon>Plasmodium (Plasmodium)</taxon>
    </lineage>
</organism>
<evidence type="ECO:0000313" key="4">
    <source>
        <dbReference type="Proteomes" id="UP000195012"/>
    </source>
</evidence>
<dbReference type="AlphaFoldDB" id="A0A1Y3DRL7"/>
<dbReference type="VEuPathDB" id="PlasmoDB:PKNOH_S100034600"/>
<dbReference type="Proteomes" id="UP000195012">
    <property type="component" value="Unassembled WGS sequence"/>
</dbReference>
<sequence length="895" mass="102136">MIHLRDALRRGGAIKYMSNVGSKQRVWEKGLNKFPSLGNRKLHSKNSPNEQAREDNNTDNLIDEGKKRNYNFFKSFFVATFFCYCSYEFLHIIRDHELVKEKIKHVAELSNLIDLKIIPLLMFLNGIVDKLKGYLLIIVKNGNYYVLQFCRPLKGFISKRDENCSIFVGPVEKRDLSEPFSSLRGEDGVDVSAEDGDSEAGTIATAPTAISPEDNFKDIHITENSPSELHSLISSDEGVQGDNVMPENGTHYKGLSTQGAQEIEDTNPVMENSFNGNLWEHSSNDNIGVVINPLNKVNSPDEDEEKDVLNLYDEDLNNHFPIDGYDDMSTGKATIGNTPTGEVTTHGEGESGGTEEMFLPREVEEAERGTHGHHNLDGYICEDGGDGNTDVPLMNDSQQPPLASSVEESPKLFSDGMLTVTEGMHNEESYTNVHRQNAETLMEGEELCSGGKEKDGSTEKVITDEMNADISPHSDSDHVEKEQTTEGSDLRAGTKGSDPREDQYTLNEPQSDPQSGTHTKALIRERQLEIPMNDKGVKGIVKSEVQKFEGEIKELSKEELKDKIITMFLNELLTRKYKDILMEEEKETLKKVLTVKYNDIYLREKKKMEKKLQKSVKKKLRKAEMLLKKSYESEKEILSRLMRNQKKEEVKMERNKIEDELNRVRENYLSKINSYACDVDAIKDNHFREKVKMEKLETINDIQNKLVHLQNCIIQDLSIESILTDLKINFKKDPFLDTVFATLPDNFFSHMFKPTPNNIEKIKKEFYLLYKEGVKEAFIQHNENYLLKKIIGTVAPYFYLNYEAKISMILHRALKNDSALKSNLLHLSYALSSVQQNQFVDALRYIDELSGSCRNMFSPFSEHVKNVVLFRYYLRLAVSRLMLVGKTLRLAEQTT</sequence>
<feature type="compositionally biased region" description="Polar residues" evidence="2">
    <location>
        <begin position="504"/>
        <end position="517"/>
    </location>
</feature>
<protein>
    <submittedName>
        <fullName evidence="3">Uncharacterized protein</fullName>
    </submittedName>
</protein>
<dbReference type="OrthoDB" id="387677at2759"/>
<evidence type="ECO:0000313" key="3">
    <source>
        <dbReference type="EMBL" id="OTN65848.1"/>
    </source>
</evidence>
<feature type="compositionally biased region" description="Acidic residues" evidence="2">
    <location>
        <begin position="188"/>
        <end position="198"/>
    </location>
</feature>
<feature type="region of interest" description="Disordered" evidence="2">
    <location>
        <begin position="467"/>
        <end position="517"/>
    </location>
</feature>